<dbReference type="AlphaFoldDB" id="A0AAW1TW85"/>
<dbReference type="PANTHER" id="PTHR12840">
    <property type="entry name" value="NADH-UBIQUINONE OXIDOREDUCTASE ASHI SUBUNIT"/>
    <property type="match status" value="1"/>
</dbReference>
<gene>
    <name evidence="1" type="ORF">WA026_018767</name>
</gene>
<dbReference type="PANTHER" id="PTHR12840:SF1">
    <property type="entry name" value="NADH DEHYDROGENASE [UBIQUINONE] 1 BETA SUBCOMPLEX SUBUNIT 8, MITOCHONDRIAL"/>
    <property type="match status" value="1"/>
</dbReference>
<evidence type="ECO:0008006" key="3">
    <source>
        <dbReference type="Google" id="ProtNLM"/>
    </source>
</evidence>
<evidence type="ECO:0000313" key="1">
    <source>
        <dbReference type="EMBL" id="KAK9872634.1"/>
    </source>
</evidence>
<name>A0AAW1TW85_9CUCU</name>
<comment type="caution">
    <text evidence="1">The sequence shown here is derived from an EMBL/GenBank/DDBJ whole genome shotgun (WGS) entry which is preliminary data.</text>
</comment>
<proteinExistence type="predicted"/>
<dbReference type="InterPro" id="IPR008699">
    <property type="entry name" value="NDUFB8"/>
</dbReference>
<protein>
    <recommendedName>
        <fullName evidence="3">NADH dehydrogenase [ubiquinone] 1 beta subcomplex subunit 8, mitochondrial</fullName>
    </recommendedName>
</protein>
<dbReference type="EMBL" id="JARQZJ010000012">
    <property type="protein sequence ID" value="KAK9872634.1"/>
    <property type="molecule type" value="Genomic_DNA"/>
</dbReference>
<dbReference type="Pfam" id="PF05821">
    <property type="entry name" value="NDUF_B8"/>
    <property type="match status" value="1"/>
</dbReference>
<reference evidence="1 2" key="1">
    <citation type="submission" date="2023-03" db="EMBL/GenBank/DDBJ databases">
        <title>Genome insight into feeding habits of ladybird beetles.</title>
        <authorList>
            <person name="Li H.-S."/>
            <person name="Huang Y.-H."/>
            <person name="Pang H."/>
        </authorList>
    </citation>
    <scope>NUCLEOTIDE SEQUENCE [LARGE SCALE GENOMIC DNA]</scope>
    <source>
        <strain evidence="1">SYSU_2023b</strain>
        <tissue evidence="1">Whole body</tissue>
    </source>
</reference>
<dbReference type="Proteomes" id="UP001431783">
    <property type="component" value="Unassembled WGS sequence"/>
</dbReference>
<accession>A0AAW1TW85</accession>
<sequence>MSSSQIFKCYNRLSRLPLNNSNSVLVTSVRNHWNKDYKPGPFPKTEAERLAAAKKYDMHPSEYAPYNDDGTGFGDYPKFKAQSAESKDPNYPWDFPEFKRNFNEPLHVQFDLFREDRYDINYRPNPSCKVQFAQYIGVMSLSFLIYWLCDQVKGFLPAVPKQYPGVGKKHYTFD</sequence>
<keyword evidence="2" id="KW-1185">Reference proteome</keyword>
<evidence type="ECO:0000313" key="2">
    <source>
        <dbReference type="Proteomes" id="UP001431783"/>
    </source>
</evidence>
<organism evidence="1 2">
    <name type="scientific">Henosepilachna vigintioctopunctata</name>
    <dbReference type="NCBI Taxonomy" id="420089"/>
    <lineage>
        <taxon>Eukaryota</taxon>
        <taxon>Metazoa</taxon>
        <taxon>Ecdysozoa</taxon>
        <taxon>Arthropoda</taxon>
        <taxon>Hexapoda</taxon>
        <taxon>Insecta</taxon>
        <taxon>Pterygota</taxon>
        <taxon>Neoptera</taxon>
        <taxon>Endopterygota</taxon>
        <taxon>Coleoptera</taxon>
        <taxon>Polyphaga</taxon>
        <taxon>Cucujiformia</taxon>
        <taxon>Coccinelloidea</taxon>
        <taxon>Coccinellidae</taxon>
        <taxon>Epilachninae</taxon>
        <taxon>Epilachnini</taxon>
        <taxon>Henosepilachna</taxon>
    </lineage>
</organism>
<dbReference type="GO" id="GO:0005739">
    <property type="term" value="C:mitochondrion"/>
    <property type="evidence" value="ECO:0007669"/>
    <property type="project" value="InterPro"/>
</dbReference>